<reference evidence="1 2" key="1">
    <citation type="submission" date="2020-05" db="EMBL/GenBank/DDBJ databases">
        <title>Hymenobacter terrestris sp. nov. and Hymenobacter lapidiphilus sp. nov., isolated from regoliths in Antarctica.</title>
        <authorList>
            <person name="Sedlacek I."/>
            <person name="Pantucek R."/>
            <person name="Zeman M."/>
            <person name="Holochova P."/>
            <person name="Kralova S."/>
            <person name="Stankova E."/>
            <person name="Sedo O."/>
            <person name="Micenkova L."/>
            <person name="Svec P."/>
            <person name="Gupta V."/>
            <person name="Sood U."/>
            <person name="Korpole U.S."/>
            <person name="Lal R."/>
        </authorList>
    </citation>
    <scope>NUCLEOTIDE SEQUENCE [LARGE SCALE GENOMIC DNA]</scope>
    <source>
        <strain evidence="1 2">P5252</strain>
    </source>
</reference>
<gene>
    <name evidence="1" type="ORF">HW556_11115</name>
</gene>
<dbReference type="RefSeq" id="WP_176900094.1">
    <property type="nucleotide sequence ID" value="NZ_JABKAV010000029.1"/>
</dbReference>
<sequence length="1127" mass="125684">MLQLLKASAPSTVQWEREVKWAKAVLSRYPTELSRFIGLKNDFSAALLTGHYDRAAACLERVEQEFGQSLWLIKQRIAFLQLSSGLEPQKRYAQQIKEAVGFSGPIALVAQWVSTRNENTVTSARFIADFEQLLLRIEERVGEGWTDYLRYHVLTSETLSLASTEHLLRIESTRALVDYYEAFISFCQVTILQGRPARKAAASYAILKLISKVADPRLPVLLTALGRVAETAGSSGAPIAAYAKFRQGHYWAATELAQEELSRTPGNAVALTIAALGKAMEGQGSTAEDELRNTALRLGSPGPVLQQLLISRMEAVVFAGAAASQEIHELNKLTLNFASLEWAVAPLLLLADEMSSRVETGQALPAVGLHIPRWHPLLLEALGRAYATGAYTEATVEANGEDSGTQYALGWVGMSTAAVEGLSTDSHQLLGGQRSYFAQRYAEAVGHGLALGQSVHPYFRRRGHRLVANSWLAAGEMSEACAFMARVYVREPQLQCMLPIAAAVGNLRPSQPEWRLLQTSLALPILLDAYNKHVSRTNETLCGYAYEDFLTANGLERPSQLRHQRENLDPEQVIYFLRYVCVEPVMDASTTYQSSQEVADERLAVCRLLLEFDPANAEEYRLEIKDLVRQQVISKRKHEVEQSRIHVEVPKLQLWATAQLQESYHRYLTFVEAGLDAESLALRAEATAKAEKLDYEGLVAMSVPNNETSALFRTLVLELRDAYTSSTEFGLNRYLSTRIRHGTLETQLRRPLTAQQLITQRESESGPYQPNTYWPAQLGLEPIEDTRLNKLLAEFSASYDALVSGIRTDWMQVRHNSEQVGLFEFTLTDGEITLLAAQIEADTTFRQFVDMVVEHLGRRLTTSLSIIRTRLRTEAWPAACELLNGLQRNAEMLNQPYVFGDLYTAINVARTETHAVFERVTSWFRPTQAVGDSPYMLEDVLSVAEALVQEVSPAFKAPLETNGETAMIKLVHGFPTLVDVFVNVFENVVRRSGLDVPQARLKIVTKGISPALSVVSITSTNALGDSIDRKELRERLASKQRELEEGKYASSIATEGGSGFFKIHRSLRDFRISDKEPEATLNFGIMDDEFEVEIQLPLYLQASLAASDSPFDQVQVLRDLENENITR</sequence>
<proteinExistence type="predicted"/>
<dbReference type="EMBL" id="JABKAV010000029">
    <property type="protein sequence ID" value="NVO85428.1"/>
    <property type="molecule type" value="Genomic_DNA"/>
</dbReference>
<dbReference type="Proteomes" id="UP000626554">
    <property type="component" value="Unassembled WGS sequence"/>
</dbReference>
<comment type="caution">
    <text evidence="1">The sequence shown here is derived from an EMBL/GenBank/DDBJ whole genome shotgun (WGS) entry which is preliminary data.</text>
</comment>
<keyword evidence="2" id="KW-1185">Reference proteome</keyword>
<evidence type="ECO:0000313" key="2">
    <source>
        <dbReference type="Proteomes" id="UP000626554"/>
    </source>
</evidence>
<evidence type="ECO:0000313" key="1">
    <source>
        <dbReference type="EMBL" id="NVO85428.1"/>
    </source>
</evidence>
<protein>
    <submittedName>
        <fullName evidence="1">Uncharacterized protein</fullName>
    </submittedName>
</protein>
<organism evidence="1 2">
    <name type="scientific">Hymenobacter terrestris</name>
    <dbReference type="NCBI Taxonomy" id="2748310"/>
    <lineage>
        <taxon>Bacteria</taxon>
        <taxon>Pseudomonadati</taxon>
        <taxon>Bacteroidota</taxon>
        <taxon>Cytophagia</taxon>
        <taxon>Cytophagales</taxon>
        <taxon>Hymenobacteraceae</taxon>
        <taxon>Hymenobacter</taxon>
    </lineage>
</organism>
<name>A0ABX2Q3A5_9BACT</name>
<accession>A0ABX2Q3A5</accession>